<dbReference type="GO" id="GO:0016020">
    <property type="term" value="C:membrane"/>
    <property type="evidence" value="ECO:0007669"/>
    <property type="project" value="UniProtKB-SubCell"/>
</dbReference>
<dbReference type="Proteomes" id="UP000735302">
    <property type="component" value="Unassembled WGS sequence"/>
</dbReference>
<keyword evidence="6" id="KW-0479">Metal-binding</keyword>
<name>A0AAV4C313_9GAST</name>
<keyword evidence="6" id="KW-0862">Zinc</keyword>
<reference evidence="7 8" key="1">
    <citation type="journal article" date="2021" name="Elife">
        <title>Chloroplast acquisition without the gene transfer in kleptoplastic sea slugs, Plakobranchus ocellatus.</title>
        <authorList>
            <person name="Maeda T."/>
            <person name="Takahashi S."/>
            <person name="Yoshida T."/>
            <person name="Shimamura S."/>
            <person name="Takaki Y."/>
            <person name="Nagai Y."/>
            <person name="Toyoda A."/>
            <person name="Suzuki Y."/>
            <person name="Arimoto A."/>
            <person name="Ishii H."/>
            <person name="Satoh N."/>
            <person name="Nishiyama T."/>
            <person name="Hasebe M."/>
            <person name="Maruyama T."/>
            <person name="Minagawa J."/>
            <person name="Obokata J."/>
            <person name="Shigenobu S."/>
        </authorList>
    </citation>
    <scope>NUCLEOTIDE SEQUENCE [LARGE SCALE GENOMIC DNA]</scope>
</reference>
<keyword evidence="5" id="KW-0472">Membrane</keyword>
<gene>
    <name evidence="7" type="ORF">PoB_005201400</name>
</gene>
<evidence type="ECO:0000256" key="6">
    <source>
        <dbReference type="PIRSR" id="PIRSR604254-1"/>
    </source>
</evidence>
<dbReference type="PANTHER" id="PTHR20855">
    <property type="entry name" value="ADIPOR/PROGESTIN RECEPTOR-RELATED"/>
    <property type="match status" value="1"/>
</dbReference>
<evidence type="ECO:0000313" key="7">
    <source>
        <dbReference type="EMBL" id="GFO25509.1"/>
    </source>
</evidence>
<proteinExistence type="inferred from homology"/>
<comment type="caution">
    <text evidence="7">The sequence shown here is derived from an EMBL/GenBank/DDBJ whole genome shotgun (WGS) entry which is preliminary data.</text>
</comment>
<evidence type="ECO:0000256" key="2">
    <source>
        <dbReference type="ARBA" id="ARBA00007018"/>
    </source>
</evidence>
<organism evidence="7 8">
    <name type="scientific">Plakobranchus ocellatus</name>
    <dbReference type="NCBI Taxonomy" id="259542"/>
    <lineage>
        <taxon>Eukaryota</taxon>
        <taxon>Metazoa</taxon>
        <taxon>Spiralia</taxon>
        <taxon>Lophotrochozoa</taxon>
        <taxon>Mollusca</taxon>
        <taxon>Gastropoda</taxon>
        <taxon>Heterobranchia</taxon>
        <taxon>Euthyneura</taxon>
        <taxon>Panpulmonata</taxon>
        <taxon>Sacoglossa</taxon>
        <taxon>Placobranchoidea</taxon>
        <taxon>Plakobranchidae</taxon>
        <taxon>Plakobranchus</taxon>
    </lineage>
</organism>
<comment type="similarity">
    <text evidence="2">Belongs to the ADIPOR family.</text>
</comment>
<dbReference type="InterPro" id="IPR004254">
    <property type="entry name" value="AdipoR/HlyIII-related"/>
</dbReference>
<evidence type="ECO:0000256" key="5">
    <source>
        <dbReference type="ARBA" id="ARBA00023136"/>
    </source>
</evidence>
<dbReference type="GO" id="GO:0038023">
    <property type="term" value="F:signaling receptor activity"/>
    <property type="evidence" value="ECO:0007669"/>
    <property type="project" value="TreeGrafter"/>
</dbReference>
<dbReference type="PANTHER" id="PTHR20855:SF15">
    <property type="entry name" value="PROGESTIN AND ADIPOQ RECEPTOR FAMILY MEMBER 3"/>
    <property type="match status" value="1"/>
</dbReference>
<keyword evidence="7" id="KW-0675">Receptor</keyword>
<feature type="binding site" evidence="6">
    <location>
        <position position="40"/>
    </location>
    <ligand>
        <name>Zn(2+)</name>
        <dbReference type="ChEBI" id="CHEBI:29105"/>
    </ligand>
</feature>
<keyword evidence="4" id="KW-1133">Transmembrane helix</keyword>
<accession>A0AAV4C313</accession>
<comment type="subcellular location">
    <subcellularLocation>
        <location evidence="1">Membrane</location>
        <topology evidence="1">Multi-pass membrane protein</topology>
    </subcellularLocation>
</comment>
<evidence type="ECO:0000256" key="1">
    <source>
        <dbReference type="ARBA" id="ARBA00004141"/>
    </source>
</evidence>
<evidence type="ECO:0000256" key="3">
    <source>
        <dbReference type="ARBA" id="ARBA00022692"/>
    </source>
</evidence>
<dbReference type="EMBL" id="BLXT01005762">
    <property type="protein sequence ID" value="GFO25509.1"/>
    <property type="molecule type" value="Genomic_DNA"/>
</dbReference>
<keyword evidence="8" id="KW-1185">Reference proteome</keyword>
<dbReference type="GO" id="GO:0046872">
    <property type="term" value="F:metal ion binding"/>
    <property type="evidence" value="ECO:0007669"/>
    <property type="project" value="UniProtKB-KW"/>
</dbReference>
<evidence type="ECO:0000313" key="8">
    <source>
        <dbReference type="Proteomes" id="UP000735302"/>
    </source>
</evidence>
<dbReference type="Pfam" id="PF03006">
    <property type="entry name" value="HlyIII"/>
    <property type="match status" value="1"/>
</dbReference>
<keyword evidence="3" id="KW-0812">Transmembrane</keyword>
<feature type="binding site" evidence="6">
    <location>
        <position position="44"/>
    </location>
    <ligand>
        <name>Zn(2+)</name>
        <dbReference type="ChEBI" id="CHEBI:29105"/>
    </ligand>
</feature>
<evidence type="ECO:0000256" key="4">
    <source>
        <dbReference type="ARBA" id="ARBA00022989"/>
    </source>
</evidence>
<protein>
    <submittedName>
        <fullName evidence="7">Progestin and adipoq receptor family member 3</fullName>
    </submittedName>
</protein>
<sequence length="72" mass="8508">MFVPKVTMMYMLGGLAFTFYITRFPERLLPGKFDFIGSSHQIWHLLIVIAFCYWHKAGEEILLYRISQECMA</sequence>
<dbReference type="AlphaFoldDB" id="A0AAV4C313"/>